<dbReference type="RefSeq" id="WP_057003078.1">
    <property type="nucleotide sequence ID" value="NZ_BBKA01000146.1"/>
</dbReference>
<evidence type="ECO:0000313" key="1">
    <source>
        <dbReference type="EMBL" id="ORV98026.1"/>
    </source>
</evidence>
<comment type="caution">
    <text evidence="1">The sequence shown here is derived from an EMBL/GenBank/DDBJ whole genome shotgun (WGS) entry which is preliminary data.</text>
</comment>
<name>A0A1X1XGK3_9MYCO</name>
<sequence length="161" mass="18927">MGFRDRVRGIARPDPDVSPVDPEELRLRLLRLNQPAEPWLVRDGTVEKVDLVVEWKTSDPDWKDLLSKVGVNDTFSTRLRFHARAHEVRSKDRCFAGDWYSDENGGRYYRESWQNGQLHDVAERSVDGQRYRFDSKDFKNILKQTITDAGWSYRAVVMRKL</sequence>
<protein>
    <submittedName>
        <fullName evidence="1">Uncharacterized protein</fullName>
    </submittedName>
</protein>
<evidence type="ECO:0000313" key="2">
    <source>
        <dbReference type="Proteomes" id="UP000193487"/>
    </source>
</evidence>
<dbReference type="OrthoDB" id="4299760at2"/>
<dbReference type="AlphaFoldDB" id="A0A1X1XGK3"/>
<dbReference type="Proteomes" id="UP000193487">
    <property type="component" value="Unassembled WGS sequence"/>
</dbReference>
<gene>
    <name evidence="1" type="ORF">AWC14_13855</name>
</gene>
<keyword evidence="2" id="KW-1185">Reference proteome</keyword>
<organism evidence="1 2">
    <name type="scientific">Mycobacterium kyorinense</name>
    <dbReference type="NCBI Taxonomy" id="487514"/>
    <lineage>
        <taxon>Bacteria</taxon>
        <taxon>Bacillati</taxon>
        <taxon>Actinomycetota</taxon>
        <taxon>Actinomycetes</taxon>
        <taxon>Mycobacteriales</taxon>
        <taxon>Mycobacteriaceae</taxon>
        <taxon>Mycobacterium</taxon>
    </lineage>
</organism>
<dbReference type="EMBL" id="LQPE01000163">
    <property type="protein sequence ID" value="ORV98026.1"/>
    <property type="molecule type" value="Genomic_DNA"/>
</dbReference>
<reference evidence="1 2" key="1">
    <citation type="submission" date="2016-01" db="EMBL/GenBank/DDBJ databases">
        <title>The new phylogeny of the genus Mycobacterium.</title>
        <authorList>
            <person name="Tarcisio F."/>
            <person name="Conor M."/>
            <person name="Antonella G."/>
            <person name="Elisabetta G."/>
            <person name="Giulia F.S."/>
            <person name="Sara T."/>
            <person name="Anna F."/>
            <person name="Clotilde B."/>
            <person name="Roberto B."/>
            <person name="Veronica D.S."/>
            <person name="Fabio R."/>
            <person name="Monica P."/>
            <person name="Olivier J."/>
            <person name="Enrico T."/>
            <person name="Nicola S."/>
        </authorList>
    </citation>
    <scope>NUCLEOTIDE SEQUENCE [LARGE SCALE GENOMIC DNA]</scope>
    <source>
        <strain evidence="1 2">DSM 45166</strain>
    </source>
</reference>
<proteinExistence type="predicted"/>
<accession>A0A1X1XGK3</accession>